<evidence type="ECO:0000313" key="1">
    <source>
        <dbReference type="EMBL" id="KAF8770497.1"/>
    </source>
</evidence>
<reference evidence="1" key="2">
    <citation type="submission" date="2020-06" db="EMBL/GenBank/DDBJ databases">
        <authorList>
            <person name="Sheffer M."/>
        </authorList>
    </citation>
    <scope>NUCLEOTIDE SEQUENCE</scope>
</reference>
<proteinExistence type="predicted"/>
<dbReference type="Proteomes" id="UP000807504">
    <property type="component" value="Unassembled WGS sequence"/>
</dbReference>
<sequence length="109" mass="12800">MPTKEWYGLFTFDKFVKNTTVHPLNGFETDYVDGAECEVPMHEMETFLTGRFYQILQRDADTWKEIIIGTYDMATFLLLEPMLLHKVVYLGPRIDVEQTVQMQVESNKN</sequence>
<comment type="caution">
    <text evidence="1">The sequence shown here is derived from an EMBL/GenBank/DDBJ whole genome shotgun (WGS) entry which is preliminary data.</text>
</comment>
<organism evidence="1 2">
    <name type="scientific">Argiope bruennichi</name>
    <name type="common">Wasp spider</name>
    <name type="synonym">Aranea bruennichi</name>
    <dbReference type="NCBI Taxonomy" id="94029"/>
    <lineage>
        <taxon>Eukaryota</taxon>
        <taxon>Metazoa</taxon>
        <taxon>Ecdysozoa</taxon>
        <taxon>Arthropoda</taxon>
        <taxon>Chelicerata</taxon>
        <taxon>Arachnida</taxon>
        <taxon>Araneae</taxon>
        <taxon>Araneomorphae</taxon>
        <taxon>Entelegynae</taxon>
        <taxon>Araneoidea</taxon>
        <taxon>Araneidae</taxon>
        <taxon>Argiope</taxon>
    </lineage>
</organism>
<protein>
    <submittedName>
        <fullName evidence="1">Uncharacterized protein</fullName>
    </submittedName>
</protein>
<reference evidence="1" key="1">
    <citation type="journal article" date="2020" name="bioRxiv">
        <title>Chromosome-level reference genome of the European wasp spider Argiope bruennichi: a resource for studies on range expansion and evolutionary adaptation.</title>
        <authorList>
            <person name="Sheffer M.M."/>
            <person name="Hoppe A."/>
            <person name="Krehenwinkel H."/>
            <person name="Uhl G."/>
            <person name="Kuss A.W."/>
            <person name="Jensen L."/>
            <person name="Jensen C."/>
            <person name="Gillespie R.G."/>
            <person name="Hoff K.J."/>
            <person name="Prost S."/>
        </authorList>
    </citation>
    <scope>NUCLEOTIDE SEQUENCE</scope>
</reference>
<dbReference type="AlphaFoldDB" id="A0A8T0ECN4"/>
<keyword evidence="2" id="KW-1185">Reference proteome</keyword>
<gene>
    <name evidence="1" type="ORF">HNY73_018018</name>
</gene>
<dbReference type="EMBL" id="JABXBU010002228">
    <property type="protein sequence ID" value="KAF8770497.1"/>
    <property type="molecule type" value="Genomic_DNA"/>
</dbReference>
<evidence type="ECO:0000313" key="2">
    <source>
        <dbReference type="Proteomes" id="UP000807504"/>
    </source>
</evidence>
<name>A0A8T0ECN4_ARGBR</name>
<accession>A0A8T0ECN4</accession>